<dbReference type="GO" id="GO:0006813">
    <property type="term" value="P:potassium ion transport"/>
    <property type="evidence" value="ECO:0007669"/>
    <property type="project" value="InterPro"/>
</dbReference>
<dbReference type="Gene3D" id="1.10.3080.10">
    <property type="entry name" value="Clc chloride channel"/>
    <property type="match status" value="1"/>
</dbReference>
<feature type="transmembrane region" description="Helical" evidence="8">
    <location>
        <begin position="434"/>
        <end position="452"/>
    </location>
</feature>
<dbReference type="Gene3D" id="3.30.70.1450">
    <property type="entry name" value="Regulator of K+ conductance, C-terminal domain"/>
    <property type="match status" value="1"/>
</dbReference>
<evidence type="ECO:0000256" key="1">
    <source>
        <dbReference type="ARBA" id="ARBA00004141"/>
    </source>
</evidence>
<proteinExistence type="predicted"/>
<evidence type="ECO:0000256" key="7">
    <source>
        <dbReference type="ARBA" id="ARBA00023214"/>
    </source>
</evidence>
<dbReference type="KEGG" id="faa:HMPREF0389_01561"/>
<feature type="transmembrane region" description="Helical" evidence="8">
    <location>
        <begin position="402"/>
        <end position="428"/>
    </location>
</feature>
<dbReference type="Proteomes" id="UP000007468">
    <property type="component" value="Chromosome"/>
</dbReference>
<dbReference type="GO" id="GO:0005247">
    <property type="term" value="F:voltage-gated chloride channel activity"/>
    <property type="evidence" value="ECO:0007669"/>
    <property type="project" value="TreeGrafter"/>
</dbReference>
<dbReference type="PANTHER" id="PTHR45711:SF6">
    <property type="entry name" value="CHLORIDE CHANNEL PROTEIN"/>
    <property type="match status" value="1"/>
</dbReference>
<dbReference type="InterPro" id="IPR006037">
    <property type="entry name" value="RCK_C"/>
</dbReference>
<dbReference type="STRING" id="546269.HMPREF0389_01561"/>
<evidence type="ECO:0000259" key="9">
    <source>
        <dbReference type="PROSITE" id="PS51202"/>
    </source>
</evidence>
<dbReference type="PROSITE" id="PS51202">
    <property type="entry name" value="RCK_C"/>
    <property type="match status" value="1"/>
</dbReference>
<evidence type="ECO:0000256" key="4">
    <source>
        <dbReference type="ARBA" id="ARBA00022989"/>
    </source>
</evidence>
<sequence>MLDNEFVNYFLQSIFTDIYSHSIKIKTFMGKFSYYYNKDVIFVSTKTQTALHNYKTLKRRIVIDGFLVGLGAGFFSVLYRLMLSELDGIRKMLFSTYSTEHILFLIVAFTLFACIVGLLIRWCPLSSGSGIPQIQGELLGILKMNPISVLISKFIGGGLGNLAGLSLGREGPSIQIGGAVGKLLSKLLKRDINEERFMISAGASAGLAAAFNAPISGTIFALEEMHKNFSPLILIPCLVASVVADYVSKNVFGLQSSFYFISIPKSLPLFHYWHIVGIGVFSGLVGVLFNKVLLLGQDFHNILPIPKPFRPIIAFLVSITLGFACYDVLGGGHALVEKITDSTFTLTALITLLILKLLFTSLSYGSSTQGGIFLPVLVLGALSGVIYATFCQQINLLDSVYIHNFIVLGMAGILTAVVRSPILSIMLVTEMAGTFSHMLSFCLVAIISYLVAEFLNSKPIYESLLERLLANRMDTASEEEETDKVVTSLSITSNMSVCNKALREELFPKNVLIVSIKRGSKEFIPNGNTVILPGDILTILCYKSELAEVKQMTLTL</sequence>
<name>D6GTX1_FILAD</name>
<dbReference type="HOGENOM" id="CLU_015263_7_4_9"/>
<feature type="transmembrane region" description="Helical" evidence="8">
    <location>
        <begin position="309"/>
        <end position="329"/>
    </location>
</feature>
<keyword evidence="6 8" id="KW-0472">Membrane</keyword>
<gene>
    <name evidence="10" type="ordered locus">HMPREF0389_01561</name>
</gene>
<dbReference type="PANTHER" id="PTHR45711">
    <property type="entry name" value="CHLORIDE CHANNEL PROTEIN"/>
    <property type="match status" value="1"/>
</dbReference>
<keyword evidence="2" id="KW-0813">Transport</keyword>
<evidence type="ECO:0000313" key="11">
    <source>
        <dbReference type="Proteomes" id="UP000007468"/>
    </source>
</evidence>
<reference evidence="11" key="1">
    <citation type="submission" date="2010-12" db="EMBL/GenBank/DDBJ databases">
        <title>The genome sequence of Filifactor alocis strain ATCC 35896.</title>
        <authorList>
            <consortium name="The Broad Institute Genome Sequencing Platform"/>
            <person name="Ward D."/>
            <person name="Earl A."/>
            <person name="Feldgarden M."/>
            <person name="Young S.K."/>
            <person name="Gargeya S."/>
            <person name="Zeng Q."/>
            <person name="Alvarado L."/>
            <person name="Berlin A."/>
            <person name="Bochicchio J."/>
            <person name="Chapman S.B."/>
            <person name="Chen Z."/>
            <person name="Freedman E."/>
            <person name="Gellesch M."/>
            <person name="Goldberg J."/>
            <person name="Griggs A."/>
            <person name="Gujja S."/>
            <person name="Heilman E."/>
            <person name="Heiman D."/>
            <person name="Howarth C."/>
            <person name="Mehta T."/>
            <person name="Neiman D."/>
            <person name="Pearson M."/>
            <person name="Roberts A."/>
            <person name="Saif S."/>
            <person name="Shea T."/>
            <person name="Shenoy N."/>
            <person name="Sisk P."/>
            <person name="Stolte C."/>
            <person name="Sykes S."/>
            <person name="White J."/>
            <person name="Yandava C."/>
            <person name="Izard J."/>
            <person name="Blanton J.M."/>
            <person name="Baranova O.V."/>
            <person name="Tanner A.C."/>
            <person name="Dewhirst F.E."/>
            <person name="Haas B."/>
            <person name="Nusbaum C."/>
            <person name="Birren B."/>
        </authorList>
    </citation>
    <scope>NUCLEOTIDE SEQUENCE [LARGE SCALE GENOMIC DNA]</scope>
    <source>
        <strain evidence="11">ATCC 35896 / D40 B5</strain>
    </source>
</reference>
<evidence type="ECO:0000256" key="6">
    <source>
        <dbReference type="ARBA" id="ARBA00023136"/>
    </source>
</evidence>
<feature type="transmembrane region" description="Helical" evidence="8">
    <location>
        <begin position="341"/>
        <end position="359"/>
    </location>
</feature>
<feature type="transmembrane region" description="Helical" evidence="8">
    <location>
        <begin position="197"/>
        <end position="222"/>
    </location>
</feature>
<evidence type="ECO:0000256" key="2">
    <source>
        <dbReference type="ARBA" id="ARBA00022448"/>
    </source>
</evidence>
<dbReference type="SUPFAM" id="SSF81340">
    <property type="entry name" value="Clc chloride channel"/>
    <property type="match status" value="1"/>
</dbReference>
<evidence type="ECO:0000256" key="3">
    <source>
        <dbReference type="ARBA" id="ARBA00022692"/>
    </source>
</evidence>
<evidence type="ECO:0000313" key="10">
    <source>
        <dbReference type="EMBL" id="EFE27642.2"/>
    </source>
</evidence>
<dbReference type="InterPro" id="IPR014743">
    <property type="entry name" value="Cl-channel_core"/>
</dbReference>
<feature type="transmembrane region" description="Helical" evidence="8">
    <location>
        <begin position="61"/>
        <end position="82"/>
    </location>
</feature>
<feature type="transmembrane region" description="Helical" evidence="8">
    <location>
        <begin position="102"/>
        <end position="120"/>
    </location>
</feature>
<keyword evidence="3 8" id="KW-0812">Transmembrane</keyword>
<comment type="subcellular location">
    <subcellularLocation>
        <location evidence="1">Membrane</location>
        <topology evidence="1">Multi-pass membrane protein</topology>
    </subcellularLocation>
</comment>
<keyword evidence="7" id="KW-0868">Chloride</keyword>
<protein>
    <submittedName>
        <fullName evidence="10">Chloride transporter, ClC family</fullName>
    </submittedName>
</protein>
<accession>D6GTX1</accession>
<dbReference type="eggNOG" id="COG0038">
    <property type="taxonomic scope" value="Bacteria"/>
</dbReference>
<dbReference type="GO" id="GO:0008324">
    <property type="term" value="F:monoatomic cation transmembrane transporter activity"/>
    <property type="evidence" value="ECO:0007669"/>
    <property type="project" value="InterPro"/>
</dbReference>
<dbReference type="PATRIC" id="fig|546269.5.peg.772"/>
<feature type="transmembrane region" description="Helical" evidence="8">
    <location>
        <begin position="371"/>
        <end position="390"/>
    </location>
</feature>
<keyword evidence="4 8" id="KW-1133">Transmembrane helix</keyword>
<keyword evidence="5" id="KW-0406">Ion transport</keyword>
<dbReference type="EMBL" id="CP002390">
    <property type="protein sequence ID" value="EFE27642.2"/>
    <property type="molecule type" value="Genomic_DNA"/>
</dbReference>
<feature type="transmembrane region" description="Helical" evidence="8">
    <location>
        <begin position="269"/>
        <end position="289"/>
    </location>
</feature>
<evidence type="ECO:0000256" key="5">
    <source>
        <dbReference type="ARBA" id="ARBA00023065"/>
    </source>
</evidence>
<dbReference type="CDD" id="cd01031">
    <property type="entry name" value="EriC"/>
    <property type="match status" value="1"/>
</dbReference>
<dbReference type="InterPro" id="IPR036721">
    <property type="entry name" value="RCK_C_sf"/>
</dbReference>
<evidence type="ECO:0000256" key="8">
    <source>
        <dbReference type="SAM" id="Phobius"/>
    </source>
</evidence>
<dbReference type="PRINTS" id="PR00762">
    <property type="entry name" value="CLCHANNEL"/>
</dbReference>
<dbReference type="Pfam" id="PF00654">
    <property type="entry name" value="Voltage_CLC"/>
    <property type="match status" value="1"/>
</dbReference>
<dbReference type="GO" id="GO:0005886">
    <property type="term" value="C:plasma membrane"/>
    <property type="evidence" value="ECO:0007669"/>
    <property type="project" value="TreeGrafter"/>
</dbReference>
<dbReference type="Pfam" id="PF02080">
    <property type="entry name" value="TrkA_C"/>
    <property type="match status" value="1"/>
</dbReference>
<dbReference type="SUPFAM" id="SSF116726">
    <property type="entry name" value="TrkA C-terminal domain-like"/>
    <property type="match status" value="1"/>
</dbReference>
<dbReference type="InterPro" id="IPR001807">
    <property type="entry name" value="ClC"/>
</dbReference>
<feature type="transmembrane region" description="Helical" evidence="8">
    <location>
        <begin position="228"/>
        <end position="248"/>
    </location>
</feature>
<keyword evidence="11" id="KW-1185">Reference proteome</keyword>
<feature type="domain" description="RCK C-terminal" evidence="9">
    <location>
        <begin position="473"/>
        <end position="555"/>
    </location>
</feature>
<dbReference type="AlphaFoldDB" id="D6GTX1"/>
<organism evidence="10 11">
    <name type="scientific">Filifactor alocis (strain ATCC 35896 / CCUG 47790 / D40 B5)</name>
    <name type="common">Fusobacterium alocis</name>
    <dbReference type="NCBI Taxonomy" id="546269"/>
    <lineage>
        <taxon>Bacteria</taxon>
        <taxon>Bacillati</taxon>
        <taxon>Bacillota</taxon>
        <taxon>Clostridia</taxon>
        <taxon>Peptostreptococcales</taxon>
        <taxon>Filifactoraceae</taxon>
        <taxon>Filifactor</taxon>
    </lineage>
</organism>